<protein>
    <submittedName>
        <fullName evidence="3">Reverse transcriptase domain-containing protein</fullName>
    </submittedName>
</protein>
<dbReference type="EMBL" id="BKCJ010002218">
    <property type="protein sequence ID" value="GEU47073.1"/>
    <property type="molecule type" value="Genomic_DNA"/>
</dbReference>
<organism evidence="3">
    <name type="scientific">Tanacetum cinerariifolium</name>
    <name type="common">Dalmatian daisy</name>
    <name type="synonym">Chrysanthemum cinerariifolium</name>
    <dbReference type="NCBI Taxonomy" id="118510"/>
    <lineage>
        <taxon>Eukaryota</taxon>
        <taxon>Viridiplantae</taxon>
        <taxon>Streptophyta</taxon>
        <taxon>Embryophyta</taxon>
        <taxon>Tracheophyta</taxon>
        <taxon>Spermatophyta</taxon>
        <taxon>Magnoliopsida</taxon>
        <taxon>eudicotyledons</taxon>
        <taxon>Gunneridae</taxon>
        <taxon>Pentapetalae</taxon>
        <taxon>asterids</taxon>
        <taxon>campanulids</taxon>
        <taxon>Asterales</taxon>
        <taxon>Asteraceae</taxon>
        <taxon>Asteroideae</taxon>
        <taxon>Anthemideae</taxon>
        <taxon>Anthemidinae</taxon>
        <taxon>Tanacetum</taxon>
    </lineage>
</organism>
<sequence>MRTRKQKTATKVLNHGERKHSQIMKTVKGALEVKIEKKKSSIKEDDLSQPWICEETDPFTPRVRYFDLPNKTRMPSNVKTYDGSDDPKDHLKIFQAAAKVERWAMPTWCHMFNSTLTGSARVWFDDLPSKSVNSYDDLKKAFLANFLQQKKCIKDPVEIYHIKQKEGESIEDFEQRFKTESMHAKGPPECIRISIFMHGIIHPELIKRLHDKNQKSVDEMMRVTTAFLRGEVAASNQELKQGNEKDQPKAAKKGETFRKDKALAILMVRPWKSVAKQRITQSFSPNPEISFPPLEEEDGTKGPMIIEAEVGGHFIHLMYLDGRSALKILYEHCFNRLRPKVKNQMVPATIPLVGLSGEIIWPMGADITASEDR</sequence>
<dbReference type="GO" id="GO:0003964">
    <property type="term" value="F:RNA-directed DNA polymerase activity"/>
    <property type="evidence" value="ECO:0007669"/>
    <property type="project" value="UniProtKB-KW"/>
</dbReference>
<keyword evidence="3" id="KW-0548">Nucleotidyltransferase</keyword>
<dbReference type="InterPro" id="IPR005162">
    <property type="entry name" value="Retrotrans_gag_dom"/>
</dbReference>
<evidence type="ECO:0000313" key="3">
    <source>
        <dbReference type="EMBL" id="GEU47073.1"/>
    </source>
</evidence>
<dbReference type="Pfam" id="PF03732">
    <property type="entry name" value="Retrotrans_gag"/>
    <property type="match status" value="1"/>
</dbReference>
<evidence type="ECO:0000259" key="2">
    <source>
        <dbReference type="Pfam" id="PF03732"/>
    </source>
</evidence>
<evidence type="ECO:0000256" key="1">
    <source>
        <dbReference type="SAM" id="MobiDB-lite"/>
    </source>
</evidence>
<reference evidence="3" key="1">
    <citation type="journal article" date="2019" name="Sci. Rep.">
        <title>Draft genome of Tanacetum cinerariifolium, the natural source of mosquito coil.</title>
        <authorList>
            <person name="Yamashiro T."/>
            <person name="Shiraishi A."/>
            <person name="Satake H."/>
            <person name="Nakayama K."/>
        </authorList>
    </citation>
    <scope>NUCLEOTIDE SEQUENCE</scope>
</reference>
<accession>A0A6L2KC98</accession>
<keyword evidence="3" id="KW-0695">RNA-directed DNA polymerase</keyword>
<feature type="domain" description="Retrotransposon gag" evidence="2">
    <location>
        <begin position="111"/>
        <end position="200"/>
    </location>
</feature>
<feature type="compositionally biased region" description="Basic and acidic residues" evidence="1">
    <location>
        <begin position="241"/>
        <end position="254"/>
    </location>
</feature>
<dbReference type="AlphaFoldDB" id="A0A6L2KC98"/>
<dbReference type="PANTHER" id="PTHR33223">
    <property type="entry name" value="CCHC-TYPE DOMAIN-CONTAINING PROTEIN"/>
    <property type="match status" value="1"/>
</dbReference>
<gene>
    <name evidence="3" type="ORF">Tci_019051</name>
</gene>
<dbReference type="PANTHER" id="PTHR33223:SF11">
    <property type="entry name" value="ELEMENT PROTEIN, PUTATIVE-RELATED"/>
    <property type="match status" value="1"/>
</dbReference>
<name>A0A6L2KC98_TANCI</name>
<feature type="region of interest" description="Disordered" evidence="1">
    <location>
        <begin position="234"/>
        <end position="254"/>
    </location>
</feature>
<keyword evidence="3" id="KW-0808">Transferase</keyword>
<comment type="caution">
    <text evidence="3">The sequence shown here is derived from an EMBL/GenBank/DDBJ whole genome shotgun (WGS) entry which is preliminary data.</text>
</comment>
<proteinExistence type="predicted"/>